<evidence type="ECO:0000256" key="2">
    <source>
        <dbReference type="PROSITE-ProRule" id="PRU01282"/>
    </source>
</evidence>
<dbReference type="InterPro" id="IPR006660">
    <property type="entry name" value="Arsenate_reductase-like"/>
</dbReference>
<dbReference type="Proteomes" id="UP000468443">
    <property type="component" value="Unassembled WGS sequence"/>
</dbReference>
<comment type="caution">
    <text evidence="3">The sequence shown here is derived from an EMBL/GenBank/DDBJ whole genome shotgun (WGS) entry which is preliminary data.</text>
</comment>
<evidence type="ECO:0000313" key="3">
    <source>
        <dbReference type="EMBL" id="NER10176.1"/>
    </source>
</evidence>
<dbReference type="Gene3D" id="3.40.30.10">
    <property type="entry name" value="Glutaredoxin"/>
    <property type="match status" value="1"/>
</dbReference>
<sequence>MKDTFFYLSTCDTCQRILGELDLPEDVRLQDIKSEPLNSDQVEALMKLAGSFEALFSKRARLYKERNLKAKNLAESDFRDLLLEHYTFLKRPVLVHNGQIFIGNAKNTVALARQSLHP</sequence>
<dbReference type="AlphaFoldDB" id="A0A6P0UIZ8"/>
<gene>
    <name evidence="3" type="ORF">GWK09_06590</name>
</gene>
<dbReference type="SUPFAM" id="SSF52833">
    <property type="entry name" value="Thioredoxin-like"/>
    <property type="match status" value="1"/>
</dbReference>
<reference evidence="3 4" key="1">
    <citation type="submission" date="2020-01" db="EMBL/GenBank/DDBJ databases">
        <title>Muriicola jejuensis KCTC 22299.</title>
        <authorList>
            <person name="Wang G."/>
        </authorList>
    </citation>
    <scope>NUCLEOTIDE SEQUENCE [LARGE SCALE GENOMIC DNA]</scope>
    <source>
        <strain evidence="3 4">KCTC 22299</strain>
    </source>
</reference>
<evidence type="ECO:0000313" key="4">
    <source>
        <dbReference type="Proteomes" id="UP000468443"/>
    </source>
</evidence>
<dbReference type="Pfam" id="PF03960">
    <property type="entry name" value="ArsC"/>
    <property type="match status" value="1"/>
</dbReference>
<dbReference type="EMBL" id="JAABOP010000001">
    <property type="protein sequence ID" value="NER10176.1"/>
    <property type="molecule type" value="Genomic_DNA"/>
</dbReference>
<accession>A0A6P0UIZ8</accession>
<dbReference type="PANTHER" id="PTHR30041:SF8">
    <property type="entry name" value="PROTEIN YFFB"/>
    <property type="match status" value="1"/>
</dbReference>
<proteinExistence type="inferred from homology"/>
<protein>
    <recommendedName>
        <fullName evidence="5">Arsenate reductase</fullName>
    </recommendedName>
</protein>
<name>A0A6P0UIZ8_9FLAO</name>
<dbReference type="RefSeq" id="WP_163692195.1">
    <property type="nucleotide sequence ID" value="NZ_FXTW01000001.1"/>
</dbReference>
<evidence type="ECO:0000256" key="1">
    <source>
        <dbReference type="ARBA" id="ARBA00007198"/>
    </source>
</evidence>
<dbReference type="InterPro" id="IPR036249">
    <property type="entry name" value="Thioredoxin-like_sf"/>
</dbReference>
<keyword evidence="4" id="KW-1185">Reference proteome</keyword>
<dbReference type="PROSITE" id="PS51353">
    <property type="entry name" value="ARSC"/>
    <property type="match status" value="1"/>
</dbReference>
<organism evidence="3 4">
    <name type="scientific">Muriicola jejuensis</name>
    <dbReference type="NCBI Taxonomy" id="504488"/>
    <lineage>
        <taxon>Bacteria</taxon>
        <taxon>Pseudomonadati</taxon>
        <taxon>Bacteroidota</taxon>
        <taxon>Flavobacteriia</taxon>
        <taxon>Flavobacteriales</taxon>
        <taxon>Flavobacteriaceae</taxon>
        <taxon>Muriicola</taxon>
    </lineage>
</organism>
<comment type="similarity">
    <text evidence="1 2">Belongs to the ArsC family.</text>
</comment>
<dbReference type="PANTHER" id="PTHR30041">
    <property type="entry name" value="ARSENATE REDUCTASE"/>
    <property type="match status" value="1"/>
</dbReference>
<evidence type="ECO:0008006" key="5">
    <source>
        <dbReference type="Google" id="ProtNLM"/>
    </source>
</evidence>